<proteinExistence type="predicted"/>
<organism evidence="2 3">
    <name type="scientific">Streptomyces tuirus</name>
    <dbReference type="NCBI Taxonomy" id="68278"/>
    <lineage>
        <taxon>Bacteria</taxon>
        <taxon>Bacillati</taxon>
        <taxon>Actinomycetota</taxon>
        <taxon>Actinomycetes</taxon>
        <taxon>Kitasatosporales</taxon>
        <taxon>Streptomycetaceae</taxon>
        <taxon>Streptomyces</taxon>
    </lineage>
</organism>
<sequence>MQAAERGHTRWGIVLPFLALPVVVLGVMVIGLFLWAWTDDDDAHDGTRAGAAAAVPCTEALAFGAAARPANARVDDCTVQRGIDTSYAAVLRMPREDVRDWLRQTYPNGPEARAGGGACGVLCLDVTHENGLPGTAEAHVVQVRVEYENAETALVRFSAFTM</sequence>
<name>A0A7G1NL95_9ACTN</name>
<dbReference type="AlphaFoldDB" id="A0A7G1NL95"/>
<evidence type="ECO:0000313" key="3">
    <source>
        <dbReference type="Proteomes" id="UP000516373"/>
    </source>
</evidence>
<keyword evidence="1" id="KW-0812">Transmembrane</keyword>
<evidence type="ECO:0000256" key="1">
    <source>
        <dbReference type="SAM" id="Phobius"/>
    </source>
</evidence>
<dbReference type="RefSeq" id="WP_190901200.1">
    <property type="nucleotide sequence ID" value="NZ_AP023439.1"/>
</dbReference>
<gene>
    <name evidence="2" type="ORF">GCM10017668_37380</name>
</gene>
<keyword evidence="1" id="KW-1133">Transmembrane helix</keyword>
<dbReference type="EMBL" id="AP023439">
    <property type="protein sequence ID" value="BCL21895.1"/>
    <property type="molecule type" value="Genomic_DNA"/>
</dbReference>
<protein>
    <submittedName>
        <fullName evidence="2">Uncharacterized protein</fullName>
    </submittedName>
</protein>
<feature type="transmembrane region" description="Helical" evidence="1">
    <location>
        <begin position="12"/>
        <end position="37"/>
    </location>
</feature>
<accession>A0A7G1NL95</accession>
<dbReference type="Proteomes" id="UP000516373">
    <property type="component" value="Chromosome"/>
</dbReference>
<keyword evidence="1" id="KW-0472">Membrane</keyword>
<evidence type="ECO:0000313" key="2">
    <source>
        <dbReference type="EMBL" id="BCL21895.1"/>
    </source>
</evidence>
<dbReference type="KEGG" id="stui:GCM10017668_37380"/>
<reference evidence="2 3" key="1">
    <citation type="journal article" date="2014" name="Int. J. Syst. Evol. Microbiol.">
        <title>Complete genome sequence of Corynebacterium casei LMG S-19264T (=DSM 44701T), isolated from a smear-ripened cheese.</title>
        <authorList>
            <consortium name="US DOE Joint Genome Institute (JGI-PGF)"/>
            <person name="Walter F."/>
            <person name="Albersmeier A."/>
            <person name="Kalinowski J."/>
            <person name="Ruckert C."/>
        </authorList>
    </citation>
    <scope>NUCLEOTIDE SEQUENCE [LARGE SCALE GENOMIC DNA]</scope>
    <source>
        <strain evidence="2 3">JCM 4255</strain>
    </source>
</reference>